<accession>A0ABS7IX45</accession>
<evidence type="ECO:0000313" key="1">
    <source>
        <dbReference type="EMBL" id="MBX7456746.1"/>
    </source>
</evidence>
<dbReference type="EMBL" id="JAIGNK010000001">
    <property type="protein sequence ID" value="MBX7456746.1"/>
    <property type="molecule type" value="Genomic_DNA"/>
</dbReference>
<proteinExistence type="predicted"/>
<dbReference type="InterPro" id="IPR027417">
    <property type="entry name" value="P-loop_NTPase"/>
</dbReference>
<sequence length="301" mass="32568">MPEPFHYRHSGLHIASQLELPEWEAFACEEGEPDVRIVLSDEPCPDCPTDGSVAVGETLRFAVEGIGGWQVEGGHTIRLHPGLTADVPELRLFTLGSAWGALGYQRGFAMWHGSAVEVDGRVVLFCGDAGAGKSTMAAAQCVGGAKLVADDLSRIEPSAGGALIHPSSMRIKLWREAVEHFGWQDRILQRDYYRDDKFHCSVPSHHAGGEALPLSAVIILADAEKRHLERLSGSAALEAVMQGTLYRPEMLDALGGWGVQGGLAARVLGEVPVWRWARPKTFTAASLESPMKTILSTSREP</sequence>
<dbReference type="Gene3D" id="3.40.50.300">
    <property type="entry name" value="P-loop containing nucleotide triphosphate hydrolases"/>
    <property type="match status" value="1"/>
</dbReference>
<gene>
    <name evidence="1" type="ORF">K3152_00650</name>
</gene>
<evidence type="ECO:0000313" key="2">
    <source>
        <dbReference type="Proteomes" id="UP000783253"/>
    </source>
</evidence>
<reference evidence="1 2" key="1">
    <citation type="submission" date="2021-08" db="EMBL/GenBank/DDBJ databases">
        <title>Comparative Genomics Analysis of the Genus Qipengyuania Reveals Extensive Genetic Diversity and Metabolic Versatility, Including the Description of Fifteen Novel Species.</title>
        <authorList>
            <person name="Liu Y."/>
        </authorList>
    </citation>
    <scope>NUCLEOTIDE SEQUENCE [LARGE SCALE GENOMIC DNA]</scope>
    <source>
        <strain evidence="1 2">1NDH17</strain>
    </source>
</reference>
<dbReference type="RefSeq" id="WP_221572185.1">
    <property type="nucleotide sequence ID" value="NZ_JAIGNK010000001.1"/>
</dbReference>
<protein>
    <recommendedName>
        <fullName evidence="3">HPr kinase/phosphorylase C-terminal domain-containing protein</fullName>
    </recommendedName>
</protein>
<name>A0ABS7IX45_9SPHN</name>
<organism evidence="1 2">
    <name type="scientific">Qipengyuania polymorpha</name>
    <dbReference type="NCBI Taxonomy" id="2867234"/>
    <lineage>
        <taxon>Bacteria</taxon>
        <taxon>Pseudomonadati</taxon>
        <taxon>Pseudomonadota</taxon>
        <taxon>Alphaproteobacteria</taxon>
        <taxon>Sphingomonadales</taxon>
        <taxon>Erythrobacteraceae</taxon>
        <taxon>Qipengyuania</taxon>
    </lineage>
</organism>
<comment type="caution">
    <text evidence="1">The sequence shown here is derived from an EMBL/GenBank/DDBJ whole genome shotgun (WGS) entry which is preliminary data.</text>
</comment>
<dbReference type="Proteomes" id="UP000783253">
    <property type="component" value="Unassembled WGS sequence"/>
</dbReference>
<keyword evidence="2" id="KW-1185">Reference proteome</keyword>
<dbReference type="SUPFAM" id="SSF53795">
    <property type="entry name" value="PEP carboxykinase-like"/>
    <property type="match status" value="1"/>
</dbReference>
<evidence type="ECO:0008006" key="3">
    <source>
        <dbReference type="Google" id="ProtNLM"/>
    </source>
</evidence>